<evidence type="ECO:0008006" key="8">
    <source>
        <dbReference type="Google" id="ProtNLM"/>
    </source>
</evidence>
<evidence type="ECO:0000256" key="2">
    <source>
        <dbReference type="SAM" id="Coils"/>
    </source>
</evidence>
<sequence>MTGSQRASKGQNDKDQDDTQDTWLDRYPNLSQDFGQYQDRIVALETELKHYKRELASLQQQVSKQWGSGNVLTSGKKQFVKYSDNYKSRGDMDFTGGKVVVETVDQADPKARLKEAIVTTLLTPLNADDPNLFSDRRIDYDGPYLLSGQVKDQDGVPVKWPWRANRYAEWLVNHRVEQVEEDGQLVYRVEIPLIDNHVQVRGHRYETLVRQASERYQISEPLIYAIMETESSFNPYATSHIPAYGLMQVVPATAGRDVFQRIKKRHDQPTRDYLFNPANNIDTGTAYLSILRDNYLNKIRNPTAREYAMISGYNGGAGNVLRTFSRNRTQAVEMINRLSPEQVYQKLRHNHPSSEARRYLEKVTTAKRHYQSGGQGPALASAH</sequence>
<dbReference type="Proteomes" id="UP000094291">
    <property type="component" value="Unassembled WGS sequence"/>
</dbReference>
<dbReference type="NCBIfam" id="NF008670">
    <property type="entry name" value="PRK11671.1"/>
    <property type="match status" value="1"/>
</dbReference>
<proteinExistence type="inferred from homology"/>
<dbReference type="GO" id="GO:0016020">
    <property type="term" value="C:membrane"/>
    <property type="evidence" value="ECO:0007669"/>
    <property type="project" value="InterPro"/>
</dbReference>
<dbReference type="InterPro" id="IPR008258">
    <property type="entry name" value="Transglycosylase_SLT_dom_1"/>
</dbReference>
<keyword evidence="7" id="KW-1185">Reference proteome</keyword>
<comment type="similarity">
    <text evidence="1">Belongs to the transglycosylase Slt family.</text>
</comment>
<evidence type="ECO:0000313" key="6">
    <source>
        <dbReference type="EMBL" id="ODC05394.1"/>
    </source>
</evidence>
<evidence type="ECO:0000259" key="5">
    <source>
        <dbReference type="Pfam" id="PF11873"/>
    </source>
</evidence>
<evidence type="ECO:0000259" key="4">
    <source>
        <dbReference type="Pfam" id="PF01464"/>
    </source>
</evidence>
<feature type="domain" description="Transglycosylase SLT" evidence="4">
    <location>
        <begin position="208"/>
        <end position="331"/>
    </location>
</feature>
<feature type="domain" description="Murein transglycosylase-C N-terminal" evidence="5">
    <location>
        <begin position="55"/>
        <end position="204"/>
    </location>
</feature>
<organism evidence="6 7">
    <name type="scientific">Terasakiispira papahanaumokuakeensis</name>
    <dbReference type="NCBI Taxonomy" id="197479"/>
    <lineage>
        <taxon>Bacteria</taxon>
        <taxon>Pseudomonadati</taxon>
        <taxon>Pseudomonadota</taxon>
        <taxon>Gammaproteobacteria</taxon>
        <taxon>Oceanospirillales</taxon>
        <taxon>Terasakiispira</taxon>
    </lineage>
</organism>
<dbReference type="Pfam" id="PF11873">
    <property type="entry name" value="Mltc_N"/>
    <property type="match status" value="1"/>
</dbReference>
<dbReference type="AlphaFoldDB" id="A0A1E2VEK0"/>
<accession>A0A1E2VEK0</accession>
<feature type="region of interest" description="Disordered" evidence="3">
    <location>
        <begin position="1"/>
        <end position="25"/>
    </location>
</feature>
<dbReference type="InterPro" id="IPR023346">
    <property type="entry name" value="Lysozyme-like_dom_sf"/>
</dbReference>
<evidence type="ECO:0000313" key="7">
    <source>
        <dbReference type="Proteomes" id="UP000094291"/>
    </source>
</evidence>
<name>A0A1E2VEK0_9GAMM</name>
<feature type="coiled-coil region" evidence="2">
    <location>
        <begin position="34"/>
        <end position="61"/>
    </location>
</feature>
<dbReference type="Pfam" id="PF01464">
    <property type="entry name" value="SLT"/>
    <property type="match status" value="1"/>
</dbReference>
<comment type="caution">
    <text evidence="6">The sequence shown here is derived from an EMBL/GenBank/DDBJ whole genome shotgun (WGS) entry which is preliminary data.</text>
</comment>
<dbReference type="PROSITE" id="PS00922">
    <property type="entry name" value="TRANSGLYCOSYLASE"/>
    <property type="match status" value="1"/>
</dbReference>
<dbReference type="GO" id="GO:0000270">
    <property type="term" value="P:peptidoglycan metabolic process"/>
    <property type="evidence" value="ECO:0007669"/>
    <property type="project" value="InterPro"/>
</dbReference>
<keyword evidence="2" id="KW-0175">Coiled coil</keyword>
<feature type="compositionally biased region" description="Polar residues" evidence="3">
    <location>
        <begin position="1"/>
        <end position="10"/>
    </location>
</feature>
<dbReference type="CDD" id="cd16893">
    <property type="entry name" value="LT_MltC_MltE"/>
    <property type="match status" value="1"/>
</dbReference>
<dbReference type="GO" id="GO:0008933">
    <property type="term" value="F:peptidoglycan lytic transglycosylase activity"/>
    <property type="evidence" value="ECO:0007669"/>
    <property type="project" value="InterPro"/>
</dbReference>
<dbReference type="PANTHER" id="PTHR37423">
    <property type="entry name" value="SOLUBLE LYTIC MUREIN TRANSGLYCOSYLASE-RELATED"/>
    <property type="match status" value="1"/>
</dbReference>
<dbReference type="PANTHER" id="PTHR37423:SF2">
    <property type="entry name" value="MEMBRANE-BOUND LYTIC MUREIN TRANSGLYCOSYLASE C"/>
    <property type="match status" value="1"/>
</dbReference>
<dbReference type="InterPro" id="IPR000189">
    <property type="entry name" value="Transglyc_AS"/>
</dbReference>
<evidence type="ECO:0000256" key="3">
    <source>
        <dbReference type="SAM" id="MobiDB-lite"/>
    </source>
</evidence>
<dbReference type="EMBL" id="MDTQ01000001">
    <property type="protein sequence ID" value="ODC05394.1"/>
    <property type="molecule type" value="Genomic_DNA"/>
</dbReference>
<reference evidence="6 7" key="1">
    <citation type="submission" date="2016-08" db="EMBL/GenBank/DDBJ databases">
        <authorList>
            <person name="Seilhamer J.J."/>
        </authorList>
    </citation>
    <scope>NUCLEOTIDE SEQUENCE [LARGE SCALE GENOMIC DNA]</scope>
    <source>
        <strain evidence="6 7">PH27A</strain>
    </source>
</reference>
<gene>
    <name evidence="6" type="ORF">BFW38_11410</name>
</gene>
<evidence type="ECO:0000256" key="1">
    <source>
        <dbReference type="ARBA" id="ARBA00007734"/>
    </source>
</evidence>
<dbReference type="Gene3D" id="1.10.530.10">
    <property type="match status" value="1"/>
</dbReference>
<dbReference type="STRING" id="197479.BFW38_11410"/>
<dbReference type="InterPro" id="IPR024570">
    <property type="entry name" value="Murein_transglycosylaseC_N"/>
</dbReference>
<dbReference type="SUPFAM" id="SSF53955">
    <property type="entry name" value="Lysozyme-like"/>
    <property type="match status" value="1"/>
</dbReference>
<protein>
    <recommendedName>
        <fullName evidence="8">Lytic murein transglycosylase</fullName>
    </recommendedName>
</protein>